<dbReference type="Proteomes" id="UP000054937">
    <property type="component" value="Unassembled WGS sequence"/>
</dbReference>
<feature type="coiled-coil region" evidence="1">
    <location>
        <begin position="220"/>
        <end position="250"/>
    </location>
</feature>
<dbReference type="AlphaFoldDB" id="A0A0V0QQ54"/>
<keyword evidence="2" id="KW-0732">Signal</keyword>
<sequence>MIKLIFVILIAFSLLVKSISCNFSGFLEKLSQLFISELSQIHIINLESLDELTLYSYFQITRLSMENLENRCQVQEIAENQEYNIFLTFENPRGVIGINQDQFKLPIFLRNFEFQVKIKKLANKQAFRAVSLNIEYEDISFDLGYLGYVIPDTVLRGKSMREIFERAENRLLVAYNKFLRAFDFMMFKDDRMVIDMEILFEQGDLLQQEEEVVFVQSVEREVLADRIEELSQQQQEKLEEQMQIQEQTEKLSSEL</sequence>
<reference evidence="3 4" key="1">
    <citation type="journal article" date="2015" name="Sci. Rep.">
        <title>Genome of the facultative scuticociliatosis pathogen Pseudocohnilembus persalinus provides insight into its virulence through horizontal gene transfer.</title>
        <authorList>
            <person name="Xiong J."/>
            <person name="Wang G."/>
            <person name="Cheng J."/>
            <person name="Tian M."/>
            <person name="Pan X."/>
            <person name="Warren A."/>
            <person name="Jiang C."/>
            <person name="Yuan D."/>
            <person name="Miao W."/>
        </authorList>
    </citation>
    <scope>NUCLEOTIDE SEQUENCE [LARGE SCALE GENOMIC DNA]</scope>
    <source>
        <strain evidence="3">36N120E</strain>
    </source>
</reference>
<gene>
    <name evidence="3" type="ORF">PPERSA_08327</name>
</gene>
<protein>
    <submittedName>
        <fullName evidence="3">Uncharacterized protein</fullName>
    </submittedName>
</protein>
<evidence type="ECO:0000313" key="4">
    <source>
        <dbReference type="Proteomes" id="UP000054937"/>
    </source>
</evidence>
<feature type="signal peptide" evidence="2">
    <location>
        <begin position="1"/>
        <end position="18"/>
    </location>
</feature>
<accession>A0A0V0QQ54</accession>
<dbReference type="InParanoid" id="A0A0V0QQ54"/>
<evidence type="ECO:0000313" key="3">
    <source>
        <dbReference type="EMBL" id="KRX04112.1"/>
    </source>
</evidence>
<dbReference type="EMBL" id="LDAU01000121">
    <property type="protein sequence ID" value="KRX04112.1"/>
    <property type="molecule type" value="Genomic_DNA"/>
</dbReference>
<organism evidence="3 4">
    <name type="scientific">Pseudocohnilembus persalinus</name>
    <name type="common">Ciliate</name>
    <dbReference type="NCBI Taxonomy" id="266149"/>
    <lineage>
        <taxon>Eukaryota</taxon>
        <taxon>Sar</taxon>
        <taxon>Alveolata</taxon>
        <taxon>Ciliophora</taxon>
        <taxon>Intramacronucleata</taxon>
        <taxon>Oligohymenophorea</taxon>
        <taxon>Scuticociliatia</taxon>
        <taxon>Philasterida</taxon>
        <taxon>Pseudocohnilembidae</taxon>
        <taxon>Pseudocohnilembus</taxon>
    </lineage>
</organism>
<proteinExistence type="predicted"/>
<keyword evidence="1" id="KW-0175">Coiled coil</keyword>
<name>A0A0V0QQ54_PSEPJ</name>
<feature type="chain" id="PRO_5006867540" evidence="2">
    <location>
        <begin position="19"/>
        <end position="255"/>
    </location>
</feature>
<evidence type="ECO:0000256" key="1">
    <source>
        <dbReference type="SAM" id="Coils"/>
    </source>
</evidence>
<comment type="caution">
    <text evidence="3">The sequence shown here is derived from an EMBL/GenBank/DDBJ whole genome shotgun (WGS) entry which is preliminary data.</text>
</comment>
<evidence type="ECO:0000256" key="2">
    <source>
        <dbReference type="SAM" id="SignalP"/>
    </source>
</evidence>
<keyword evidence="4" id="KW-1185">Reference proteome</keyword>